<dbReference type="InterPro" id="IPR050595">
    <property type="entry name" value="Bact_response_regulator"/>
</dbReference>
<dbReference type="PROSITE" id="PS50110">
    <property type="entry name" value="RESPONSE_REGULATORY"/>
    <property type="match status" value="1"/>
</dbReference>
<keyword evidence="1 2" id="KW-0597">Phosphoprotein</keyword>
<dbReference type="Proteomes" id="UP000326202">
    <property type="component" value="Chromosome"/>
</dbReference>
<reference evidence="4 5" key="1">
    <citation type="submission" date="2019-08" db="EMBL/GenBank/DDBJ databases">
        <title>Hyperibacter terrae gen. nov., sp. nov. and Hyperibacter viscosus sp. nov., two new members in the family Rhodospirillaceae isolated from the rhizosphere of Hypericum perforatum.</title>
        <authorList>
            <person name="Noviana Z."/>
        </authorList>
    </citation>
    <scope>NUCLEOTIDE SEQUENCE [LARGE SCALE GENOMIC DNA]</scope>
    <source>
        <strain evidence="4 5">R5913</strain>
    </source>
</reference>
<evidence type="ECO:0000256" key="2">
    <source>
        <dbReference type="PROSITE-ProRule" id="PRU00169"/>
    </source>
</evidence>
<dbReference type="InterPro" id="IPR011006">
    <property type="entry name" value="CheY-like_superfamily"/>
</dbReference>
<protein>
    <submittedName>
        <fullName evidence="4">Response regulator</fullName>
    </submittedName>
</protein>
<dbReference type="Gene3D" id="3.40.50.2300">
    <property type="match status" value="1"/>
</dbReference>
<dbReference type="RefSeq" id="WP_191908142.1">
    <property type="nucleotide sequence ID" value="NZ_CP042906.1"/>
</dbReference>
<evidence type="ECO:0000313" key="4">
    <source>
        <dbReference type="EMBL" id="QEX18079.1"/>
    </source>
</evidence>
<dbReference type="PANTHER" id="PTHR44591">
    <property type="entry name" value="STRESS RESPONSE REGULATOR PROTEIN 1"/>
    <property type="match status" value="1"/>
</dbReference>
<gene>
    <name evidence="4" type="ORF">FRZ44_33830</name>
</gene>
<dbReference type="SMART" id="SM00448">
    <property type="entry name" value="REC"/>
    <property type="match status" value="1"/>
</dbReference>
<name>A0A5J6ML56_9PROT</name>
<evidence type="ECO:0000256" key="1">
    <source>
        <dbReference type="ARBA" id="ARBA00022553"/>
    </source>
</evidence>
<feature type="domain" description="Response regulatory" evidence="3">
    <location>
        <begin position="31"/>
        <end position="153"/>
    </location>
</feature>
<dbReference type="GO" id="GO:0000160">
    <property type="term" value="P:phosphorelay signal transduction system"/>
    <property type="evidence" value="ECO:0007669"/>
    <property type="project" value="InterPro"/>
</dbReference>
<dbReference type="EMBL" id="CP042906">
    <property type="protein sequence ID" value="QEX18079.1"/>
    <property type="molecule type" value="Genomic_DNA"/>
</dbReference>
<proteinExistence type="predicted"/>
<dbReference type="KEGG" id="htq:FRZ44_33830"/>
<evidence type="ECO:0000259" key="3">
    <source>
        <dbReference type="PROSITE" id="PS50110"/>
    </source>
</evidence>
<dbReference type="InterPro" id="IPR001789">
    <property type="entry name" value="Sig_transdc_resp-reg_receiver"/>
</dbReference>
<dbReference type="Pfam" id="PF00072">
    <property type="entry name" value="Response_reg"/>
    <property type="match status" value="1"/>
</dbReference>
<accession>A0A5J6ML56</accession>
<evidence type="ECO:0000313" key="5">
    <source>
        <dbReference type="Proteomes" id="UP000326202"/>
    </source>
</evidence>
<dbReference type="AlphaFoldDB" id="A0A5J6ML56"/>
<feature type="modified residue" description="4-aspartylphosphate" evidence="2">
    <location>
        <position position="84"/>
    </location>
</feature>
<sequence length="158" mass="17384">MPATVTPTPGPAAAPVFDEVPTRGRTQEALTTLIVDDQRSMRRIVRQLLATIHMHKTLEAEDGQQALDLLTDPKTPWIDLIICDLVMAGMDGLGFLNRLRGDADLRQRHIPVLILTAERNELLLDVVRQVGAADIAHKPISSPALRAKIETLIGLQFT</sequence>
<organism evidence="4 5">
    <name type="scientific">Hypericibacter terrae</name>
    <dbReference type="NCBI Taxonomy" id="2602015"/>
    <lineage>
        <taxon>Bacteria</taxon>
        <taxon>Pseudomonadati</taxon>
        <taxon>Pseudomonadota</taxon>
        <taxon>Alphaproteobacteria</taxon>
        <taxon>Rhodospirillales</taxon>
        <taxon>Dongiaceae</taxon>
        <taxon>Hypericibacter</taxon>
    </lineage>
</organism>
<dbReference type="PANTHER" id="PTHR44591:SF3">
    <property type="entry name" value="RESPONSE REGULATORY DOMAIN-CONTAINING PROTEIN"/>
    <property type="match status" value="1"/>
</dbReference>
<dbReference type="SUPFAM" id="SSF52172">
    <property type="entry name" value="CheY-like"/>
    <property type="match status" value="1"/>
</dbReference>
<keyword evidence="5" id="KW-1185">Reference proteome</keyword>